<dbReference type="AlphaFoldDB" id="A0A175A711"/>
<name>A0A175A711_9FIRM</name>
<dbReference type="InterPro" id="IPR012338">
    <property type="entry name" value="Beta-lactam/transpept-like"/>
</dbReference>
<evidence type="ECO:0000313" key="2">
    <source>
        <dbReference type="EMBL" id="CUQ92016.1"/>
    </source>
</evidence>
<organism evidence="2 3">
    <name type="scientific">[Eubacterium] siraeum</name>
    <dbReference type="NCBI Taxonomy" id="39492"/>
    <lineage>
        <taxon>Bacteria</taxon>
        <taxon>Bacillati</taxon>
        <taxon>Bacillota</taxon>
        <taxon>Clostridia</taxon>
        <taxon>Eubacteriales</taxon>
        <taxon>Oscillospiraceae</taxon>
        <taxon>Oscillospiraceae incertae sedis</taxon>
    </lineage>
</organism>
<dbReference type="GO" id="GO:0016787">
    <property type="term" value="F:hydrolase activity"/>
    <property type="evidence" value="ECO:0007669"/>
    <property type="project" value="UniProtKB-KW"/>
</dbReference>
<gene>
    <name evidence="2" type="primary">estB_1</name>
    <name evidence="2" type="ORF">ERS852540_02440</name>
</gene>
<dbReference type="EC" id="3.1.1.-" evidence="2"/>
<dbReference type="PANTHER" id="PTHR43283">
    <property type="entry name" value="BETA-LACTAMASE-RELATED"/>
    <property type="match status" value="1"/>
</dbReference>
<dbReference type="Gene3D" id="3.40.710.10">
    <property type="entry name" value="DD-peptidase/beta-lactamase superfamily"/>
    <property type="match status" value="1"/>
</dbReference>
<dbReference type="EMBL" id="CZBY01000028">
    <property type="protein sequence ID" value="CUQ92016.1"/>
    <property type="molecule type" value="Genomic_DNA"/>
</dbReference>
<dbReference type="InterPro" id="IPR050789">
    <property type="entry name" value="Diverse_Enzym_Activities"/>
</dbReference>
<accession>A0A175A711</accession>
<sequence>MYDKIYNAIKKAVDSGVASGVNFLALKNGREIISCQYGYRDIENQKPMTRNTILRMYSTSKPVTAAAAMLLVSRGIVDIGEDISAYLPEFKNMHVNKNGRRVPVQRPITVKNLLNMTSGLPYPDENTAGGRQCSTVFWNLDNRLYTDKPMTTKEFSELIAENDLCFDPGERFMYGVSADILGALIERTTDMKLGEFMQKELFEPLEMNDTGFYVPAEKADRTAKVYDFIDGHLSEVKTNHLGIKYTLDIPPAFESGGAGICSTLDDYSKFAEMLLGNGNFRGRQIIPEKAVKYMISGGLTDIQKADLQAGWGDLYGYTYGNMLRVCEDESKAVVLSAKGEYGWNGWLGTYFSNEPAYGITVLMGVQRIGGDTGVLVRKLKNIVMCEAT</sequence>
<dbReference type="Proteomes" id="UP000095662">
    <property type="component" value="Unassembled WGS sequence"/>
</dbReference>
<dbReference type="InterPro" id="IPR001466">
    <property type="entry name" value="Beta-lactam-related"/>
</dbReference>
<keyword evidence="2" id="KW-0378">Hydrolase</keyword>
<protein>
    <submittedName>
        <fullName evidence="2">Esterase estB</fullName>
        <ecNumber evidence="2">3.1.1.-</ecNumber>
    </submittedName>
</protein>
<evidence type="ECO:0000313" key="3">
    <source>
        <dbReference type="Proteomes" id="UP000095662"/>
    </source>
</evidence>
<evidence type="ECO:0000259" key="1">
    <source>
        <dbReference type="Pfam" id="PF00144"/>
    </source>
</evidence>
<dbReference type="PANTHER" id="PTHR43283:SF3">
    <property type="entry name" value="BETA-LACTAMASE FAMILY PROTEIN (AFU_ORTHOLOGUE AFUA_5G07500)"/>
    <property type="match status" value="1"/>
</dbReference>
<proteinExistence type="predicted"/>
<feature type="domain" description="Beta-lactamase-related" evidence="1">
    <location>
        <begin position="8"/>
        <end position="366"/>
    </location>
</feature>
<dbReference type="Pfam" id="PF00144">
    <property type="entry name" value="Beta-lactamase"/>
    <property type="match status" value="1"/>
</dbReference>
<reference evidence="2 3" key="1">
    <citation type="submission" date="2015-09" db="EMBL/GenBank/DDBJ databases">
        <authorList>
            <consortium name="Pathogen Informatics"/>
        </authorList>
    </citation>
    <scope>NUCLEOTIDE SEQUENCE [LARGE SCALE GENOMIC DNA]</scope>
    <source>
        <strain evidence="2 3">2789STDY5834928</strain>
    </source>
</reference>
<dbReference type="SUPFAM" id="SSF56601">
    <property type="entry name" value="beta-lactamase/transpeptidase-like"/>
    <property type="match status" value="1"/>
</dbReference>